<dbReference type="SUPFAM" id="SSF53474">
    <property type="entry name" value="alpha/beta-Hydrolases"/>
    <property type="match status" value="1"/>
</dbReference>
<sequence length="220" mass="23938">MTSRFSSTNIVWLVNGGIYAQPNLRGGGEYGEDWHDAGTKMNKQNVFDDFIAAAEYLISNNFTSSEYLAILGGSNGGLLVGATMTQRPDLVKVAVPAVGVLDMLRYHQFTAGAGWAADYGTADDSPEMFNYLKKYSPYHAIKNNVAYPATLVTTGDHDDRVVPAHSFKFAARLQEAHSGSNPVLIRIETKAGHGSVSTTQRIALAADRFAFIWQNMGLEP</sequence>
<dbReference type="EMBL" id="FAXC01000409">
    <property type="protein sequence ID" value="CUV10385.1"/>
    <property type="molecule type" value="Genomic_DNA"/>
</dbReference>
<accession>A0A160VHZ8</accession>
<organism evidence="5">
    <name type="scientific">hydrothermal vent metagenome</name>
    <dbReference type="NCBI Taxonomy" id="652676"/>
    <lineage>
        <taxon>unclassified sequences</taxon>
        <taxon>metagenomes</taxon>
        <taxon>ecological metagenomes</taxon>
    </lineage>
</organism>
<evidence type="ECO:0000256" key="1">
    <source>
        <dbReference type="ARBA" id="ARBA00001070"/>
    </source>
</evidence>
<dbReference type="InterPro" id="IPR002471">
    <property type="entry name" value="Pept_S9_AS"/>
</dbReference>
<gene>
    <name evidence="5" type="ORF">MGWOODY_Mmi580</name>
</gene>
<dbReference type="InterPro" id="IPR001375">
    <property type="entry name" value="Peptidase_S9_cat"/>
</dbReference>
<keyword evidence="3 5" id="KW-0378">Hydrolase</keyword>
<dbReference type="PROSITE" id="PS00708">
    <property type="entry name" value="PRO_ENDOPEP_SER"/>
    <property type="match status" value="1"/>
</dbReference>
<evidence type="ECO:0000256" key="2">
    <source>
        <dbReference type="ARBA" id="ARBA00011897"/>
    </source>
</evidence>
<comment type="catalytic activity">
    <reaction evidence="1">
        <text>Hydrolysis of Pro-|-Xaa &gt;&gt; Ala-|-Xaa in oligopeptides.</text>
        <dbReference type="EC" id="3.4.21.26"/>
    </reaction>
</comment>
<dbReference type="PANTHER" id="PTHR42881:SF2">
    <property type="entry name" value="PROLYL ENDOPEPTIDASE"/>
    <property type="match status" value="1"/>
</dbReference>
<feature type="domain" description="Peptidase S9 prolyl oligopeptidase catalytic" evidence="4">
    <location>
        <begin position="5"/>
        <end position="217"/>
    </location>
</feature>
<dbReference type="Gene3D" id="3.40.50.1820">
    <property type="entry name" value="alpha/beta hydrolase"/>
    <property type="match status" value="1"/>
</dbReference>
<dbReference type="GO" id="GO:0006508">
    <property type="term" value="P:proteolysis"/>
    <property type="evidence" value="ECO:0007669"/>
    <property type="project" value="InterPro"/>
</dbReference>
<evidence type="ECO:0000313" key="5">
    <source>
        <dbReference type="EMBL" id="CUV10385.1"/>
    </source>
</evidence>
<dbReference type="Pfam" id="PF00326">
    <property type="entry name" value="Peptidase_S9"/>
    <property type="match status" value="1"/>
</dbReference>
<protein>
    <recommendedName>
        <fullName evidence="2">prolyl oligopeptidase</fullName>
        <ecNumber evidence="2">3.4.21.26</ecNumber>
    </recommendedName>
</protein>
<dbReference type="EC" id="3.4.21.26" evidence="2"/>
<dbReference type="GO" id="GO:0070012">
    <property type="term" value="F:oligopeptidase activity"/>
    <property type="evidence" value="ECO:0007669"/>
    <property type="project" value="TreeGrafter"/>
</dbReference>
<dbReference type="PANTHER" id="PTHR42881">
    <property type="entry name" value="PROLYL ENDOPEPTIDASE"/>
    <property type="match status" value="1"/>
</dbReference>
<evidence type="ECO:0000259" key="4">
    <source>
        <dbReference type="Pfam" id="PF00326"/>
    </source>
</evidence>
<name>A0A160VHZ8_9ZZZZ</name>
<reference evidence="5" key="1">
    <citation type="submission" date="2015-10" db="EMBL/GenBank/DDBJ databases">
        <authorList>
            <person name="Gilbert D.G."/>
        </authorList>
    </citation>
    <scope>NUCLEOTIDE SEQUENCE</scope>
</reference>
<dbReference type="GO" id="GO:0005829">
    <property type="term" value="C:cytosol"/>
    <property type="evidence" value="ECO:0007669"/>
    <property type="project" value="TreeGrafter"/>
</dbReference>
<dbReference type="InterPro" id="IPR051167">
    <property type="entry name" value="Prolyl_oligopep/macrocyclase"/>
</dbReference>
<dbReference type="InterPro" id="IPR029058">
    <property type="entry name" value="AB_hydrolase_fold"/>
</dbReference>
<dbReference type="PRINTS" id="PR00862">
    <property type="entry name" value="PROLIGOPTASE"/>
</dbReference>
<dbReference type="AlphaFoldDB" id="A0A160VHZ8"/>
<proteinExistence type="predicted"/>
<dbReference type="GO" id="GO:0004252">
    <property type="term" value="F:serine-type endopeptidase activity"/>
    <property type="evidence" value="ECO:0007669"/>
    <property type="project" value="UniProtKB-EC"/>
</dbReference>
<evidence type="ECO:0000256" key="3">
    <source>
        <dbReference type="ARBA" id="ARBA00022801"/>
    </source>
</evidence>
<dbReference type="InterPro" id="IPR002470">
    <property type="entry name" value="Peptidase_S9A"/>
</dbReference>